<dbReference type="InterPro" id="IPR044135">
    <property type="entry name" value="Met-tRNA-FMT_C"/>
</dbReference>
<keyword evidence="4 5" id="KW-0648">Protein biosynthesis</keyword>
<organism evidence="8 9">
    <name type="scientific">Planomonospora venezuelensis</name>
    <dbReference type="NCBI Taxonomy" id="1999"/>
    <lineage>
        <taxon>Bacteria</taxon>
        <taxon>Bacillati</taxon>
        <taxon>Actinomycetota</taxon>
        <taxon>Actinomycetes</taxon>
        <taxon>Streptosporangiales</taxon>
        <taxon>Streptosporangiaceae</taxon>
        <taxon>Planomonospora</taxon>
    </lineage>
</organism>
<dbReference type="HAMAP" id="MF_00182">
    <property type="entry name" value="Formyl_trans"/>
    <property type="match status" value="1"/>
</dbReference>
<evidence type="ECO:0000313" key="8">
    <source>
        <dbReference type="EMBL" id="MBB5961876.1"/>
    </source>
</evidence>
<feature type="domain" description="Formyl transferase C-terminal" evidence="7">
    <location>
        <begin position="204"/>
        <end position="300"/>
    </location>
</feature>
<dbReference type="InterPro" id="IPR005793">
    <property type="entry name" value="Formyl_trans_C"/>
</dbReference>
<dbReference type="InterPro" id="IPR005794">
    <property type="entry name" value="Fmt"/>
</dbReference>
<dbReference type="InterPro" id="IPR041711">
    <property type="entry name" value="Met-tRNA-FMT_N"/>
</dbReference>
<evidence type="ECO:0000256" key="3">
    <source>
        <dbReference type="ARBA" id="ARBA00022679"/>
    </source>
</evidence>
<feature type="domain" description="Formyl transferase N-terminal" evidence="6">
    <location>
        <begin position="2"/>
        <end position="177"/>
    </location>
</feature>
<dbReference type="Gene3D" id="3.40.50.12230">
    <property type="match status" value="1"/>
</dbReference>
<dbReference type="FunFam" id="3.40.50.12230:FF:000001">
    <property type="entry name" value="Methionyl-tRNA formyltransferase"/>
    <property type="match status" value="1"/>
</dbReference>
<dbReference type="RefSeq" id="WP_184939006.1">
    <property type="nucleotide sequence ID" value="NZ_BAAAWZ010000001.1"/>
</dbReference>
<dbReference type="Proteomes" id="UP000562352">
    <property type="component" value="Unassembled WGS sequence"/>
</dbReference>
<evidence type="ECO:0000256" key="2">
    <source>
        <dbReference type="ARBA" id="ARBA00012261"/>
    </source>
</evidence>
<evidence type="ECO:0000256" key="4">
    <source>
        <dbReference type="ARBA" id="ARBA00022917"/>
    </source>
</evidence>
<feature type="binding site" evidence="5">
    <location>
        <begin position="110"/>
        <end position="113"/>
    </location>
    <ligand>
        <name>(6S)-5,6,7,8-tetrahydrofolate</name>
        <dbReference type="ChEBI" id="CHEBI:57453"/>
    </ligand>
</feature>
<keyword evidence="3 5" id="KW-0808">Transferase</keyword>
<keyword evidence="9" id="KW-1185">Reference proteome</keyword>
<dbReference type="EC" id="2.1.2.9" evidence="2 5"/>
<accession>A0A841D2Z5</accession>
<dbReference type="PANTHER" id="PTHR11138">
    <property type="entry name" value="METHIONYL-TRNA FORMYLTRANSFERASE"/>
    <property type="match status" value="1"/>
</dbReference>
<dbReference type="InterPro" id="IPR002376">
    <property type="entry name" value="Formyl_transf_N"/>
</dbReference>
<evidence type="ECO:0000313" key="9">
    <source>
        <dbReference type="Proteomes" id="UP000562352"/>
    </source>
</evidence>
<comment type="catalytic activity">
    <reaction evidence="5">
        <text>L-methionyl-tRNA(fMet) + (6R)-10-formyltetrahydrofolate = N-formyl-L-methionyl-tRNA(fMet) + (6S)-5,6,7,8-tetrahydrofolate + H(+)</text>
        <dbReference type="Rhea" id="RHEA:24380"/>
        <dbReference type="Rhea" id="RHEA-COMP:9952"/>
        <dbReference type="Rhea" id="RHEA-COMP:9953"/>
        <dbReference type="ChEBI" id="CHEBI:15378"/>
        <dbReference type="ChEBI" id="CHEBI:57453"/>
        <dbReference type="ChEBI" id="CHEBI:78530"/>
        <dbReference type="ChEBI" id="CHEBI:78844"/>
        <dbReference type="ChEBI" id="CHEBI:195366"/>
        <dbReference type="EC" id="2.1.2.9"/>
    </reaction>
</comment>
<dbReference type="SUPFAM" id="SSF53328">
    <property type="entry name" value="Formyltransferase"/>
    <property type="match status" value="1"/>
</dbReference>
<protein>
    <recommendedName>
        <fullName evidence="2 5">Methionyl-tRNA formyltransferase</fullName>
        <ecNumber evidence="2 5">2.1.2.9</ecNumber>
    </recommendedName>
</protein>
<sequence length="309" mass="32433">MRLVFAGTPDTALPSLRALLDSPRHDVAAVVTRPDAPSGRGRKVHPSPVAELAEEAGIEVLRPVKAGDPAFLDRLREIGPDACPVVAYGALLPQAALDIPRHGWINLHFSLLPAWRGAAPVQHAVLHGDEITGAATFQIVKELDAGPVYGVVTEEVRPSDTSGELLARLAESGAGLLAATLDGIEDGTLEARPQPLDGVSLAPKINVEDARVDWSAPAMRVDRLVRACTPAPGAWTEFRGQRVKLGPVRPAPGAPALAPGELSVSKNSVLVGTATHPVELGEVQPQGKRLMSAGEWARGVRPAGEDRLG</sequence>
<evidence type="ECO:0000259" key="6">
    <source>
        <dbReference type="Pfam" id="PF00551"/>
    </source>
</evidence>
<dbReference type="Pfam" id="PF00551">
    <property type="entry name" value="Formyl_trans_N"/>
    <property type="match status" value="1"/>
</dbReference>
<name>A0A841D2Z5_PLAVE</name>
<reference evidence="8 9" key="1">
    <citation type="submission" date="2020-08" db="EMBL/GenBank/DDBJ databases">
        <title>Genomic Encyclopedia of Type Strains, Phase III (KMG-III): the genomes of soil and plant-associated and newly described type strains.</title>
        <authorList>
            <person name="Whitman W."/>
        </authorList>
    </citation>
    <scope>NUCLEOTIDE SEQUENCE [LARGE SCALE GENOMIC DNA]</scope>
    <source>
        <strain evidence="8 9">CECT 3303</strain>
    </source>
</reference>
<dbReference type="EMBL" id="JACHJJ010000002">
    <property type="protein sequence ID" value="MBB5961876.1"/>
    <property type="molecule type" value="Genomic_DNA"/>
</dbReference>
<evidence type="ECO:0000256" key="5">
    <source>
        <dbReference type="HAMAP-Rule" id="MF_00182"/>
    </source>
</evidence>
<dbReference type="AlphaFoldDB" id="A0A841D2Z5"/>
<dbReference type="GO" id="GO:0005829">
    <property type="term" value="C:cytosol"/>
    <property type="evidence" value="ECO:0007669"/>
    <property type="project" value="TreeGrafter"/>
</dbReference>
<comment type="caution">
    <text evidence="8">The sequence shown here is derived from an EMBL/GenBank/DDBJ whole genome shotgun (WGS) entry which is preliminary data.</text>
</comment>
<dbReference type="NCBIfam" id="TIGR00460">
    <property type="entry name" value="fmt"/>
    <property type="match status" value="1"/>
</dbReference>
<dbReference type="SUPFAM" id="SSF50486">
    <property type="entry name" value="FMT C-terminal domain-like"/>
    <property type="match status" value="1"/>
</dbReference>
<dbReference type="InterPro" id="IPR036477">
    <property type="entry name" value="Formyl_transf_N_sf"/>
</dbReference>
<dbReference type="CDD" id="cd08704">
    <property type="entry name" value="Met_tRNA_FMT_C"/>
    <property type="match status" value="1"/>
</dbReference>
<dbReference type="CDD" id="cd08646">
    <property type="entry name" value="FMT_core_Met-tRNA-FMT_N"/>
    <property type="match status" value="1"/>
</dbReference>
<comment type="similarity">
    <text evidence="1 5">Belongs to the Fmt family.</text>
</comment>
<evidence type="ECO:0000256" key="1">
    <source>
        <dbReference type="ARBA" id="ARBA00010699"/>
    </source>
</evidence>
<proteinExistence type="inferred from homology"/>
<dbReference type="GO" id="GO:0004479">
    <property type="term" value="F:methionyl-tRNA formyltransferase activity"/>
    <property type="evidence" value="ECO:0007669"/>
    <property type="project" value="UniProtKB-UniRule"/>
</dbReference>
<dbReference type="InterPro" id="IPR011034">
    <property type="entry name" value="Formyl_transferase-like_C_sf"/>
</dbReference>
<comment type="function">
    <text evidence="5">Attaches a formyl group to the free amino group of methionyl-tRNA(fMet). The formyl group appears to play a dual role in the initiator identity of N-formylmethionyl-tRNA by promoting its recognition by IF2 and preventing the misappropriation of this tRNA by the elongation apparatus.</text>
</comment>
<dbReference type="PANTHER" id="PTHR11138:SF5">
    <property type="entry name" value="METHIONYL-TRNA FORMYLTRANSFERASE, MITOCHONDRIAL"/>
    <property type="match status" value="1"/>
</dbReference>
<gene>
    <name evidence="5" type="primary">fmt</name>
    <name evidence="8" type="ORF">FHS22_001133</name>
</gene>
<dbReference type="Pfam" id="PF02911">
    <property type="entry name" value="Formyl_trans_C"/>
    <property type="match status" value="1"/>
</dbReference>
<evidence type="ECO:0000259" key="7">
    <source>
        <dbReference type="Pfam" id="PF02911"/>
    </source>
</evidence>